<sequence length="220" mass="25051">MAKNKINKKAAAATAESPAKPVKESPAPKKSKKKAAAENKSQERKPKQVKEAKPKEVNKAVKRKQPQGETDDKSPAKKAKKEPLKFDFEIFAAKLPKKTDKEAVKKYFSKFGEILQVTVPWNVHKKINRRYCFVAFKNENDFKKALKDTHVIDGATLAVQDAKSRKAAPKEDKAQKNGEKKVKKPKKKEEEEQVDEEEGDEDEEEENDDEDEDDEEEDDE</sequence>
<dbReference type="GO" id="GO:0016874">
    <property type="term" value="F:ligase activity"/>
    <property type="evidence" value="ECO:0007669"/>
    <property type="project" value="UniProtKB-KW"/>
</dbReference>
<dbReference type="RefSeq" id="XP_018025531.1">
    <property type="nucleotide sequence ID" value="XM_018170042.2"/>
</dbReference>
<dbReference type="KEGG" id="hazt:108681068"/>
<feature type="compositionally biased region" description="Basic and acidic residues" evidence="3">
    <location>
        <begin position="162"/>
        <end position="180"/>
    </location>
</feature>
<evidence type="ECO:0000256" key="1">
    <source>
        <dbReference type="ARBA" id="ARBA00022884"/>
    </source>
</evidence>
<feature type="compositionally biased region" description="Basic and acidic residues" evidence="3">
    <location>
        <begin position="70"/>
        <end position="80"/>
    </location>
</feature>
<name>A0A8B7PJK0_HYAAZ</name>
<keyword evidence="1 2" id="KW-0694">RNA-binding</keyword>
<dbReference type="SUPFAM" id="SSF54928">
    <property type="entry name" value="RNA-binding domain, RBD"/>
    <property type="match status" value="1"/>
</dbReference>
<dbReference type="GeneID" id="108681068"/>
<organism evidence="5 6">
    <name type="scientific">Hyalella azteca</name>
    <name type="common">Amphipod</name>
    <dbReference type="NCBI Taxonomy" id="294128"/>
    <lineage>
        <taxon>Eukaryota</taxon>
        <taxon>Metazoa</taxon>
        <taxon>Ecdysozoa</taxon>
        <taxon>Arthropoda</taxon>
        <taxon>Crustacea</taxon>
        <taxon>Multicrustacea</taxon>
        <taxon>Malacostraca</taxon>
        <taxon>Eumalacostraca</taxon>
        <taxon>Peracarida</taxon>
        <taxon>Amphipoda</taxon>
        <taxon>Senticaudata</taxon>
        <taxon>Talitrida</taxon>
        <taxon>Talitroidea</taxon>
        <taxon>Hyalellidae</taxon>
        <taxon>Hyalella</taxon>
    </lineage>
</organism>
<dbReference type="AlphaFoldDB" id="A0A8B7PJK0"/>
<gene>
    <name evidence="6" type="primary">LOC108681068</name>
</gene>
<dbReference type="PROSITE" id="PS50102">
    <property type="entry name" value="RRM"/>
    <property type="match status" value="1"/>
</dbReference>
<dbReference type="SMART" id="SM00360">
    <property type="entry name" value="RRM"/>
    <property type="match status" value="1"/>
</dbReference>
<keyword evidence="5" id="KW-1185">Reference proteome</keyword>
<dbReference type="InterPro" id="IPR035979">
    <property type="entry name" value="RBD_domain_sf"/>
</dbReference>
<dbReference type="GO" id="GO:0003723">
    <property type="term" value="F:RNA binding"/>
    <property type="evidence" value="ECO:0007669"/>
    <property type="project" value="UniProtKB-UniRule"/>
</dbReference>
<evidence type="ECO:0000259" key="4">
    <source>
        <dbReference type="PROSITE" id="PS50102"/>
    </source>
</evidence>
<dbReference type="Proteomes" id="UP000694843">
    <property type="component" value="Unplaced"/>
</dbReference>
<feature type="compositionally biased region" description="Acidic residues" evidence="3">
    <location>
        <begin position="191"/>
        <end position="220"/>
    </location>
</feature>
<feature type="compositionally biased region" description="Basic and acidic residues" evidence="3">
    <location>
        <begin position="35"/>
        <end position="59"/>
    </location>
</feature>
<dbReference type="OrthoDB" id="6415004at2759"/>
<dbReference type="CDD" id="cd00590">
    <property type="entry name" value="RRM_SF"/>
    <property type="match status" value="1"/>
</dbReference>
<feature type="region of interest" description="Disordered" evidence="3">
    <location>
        <begin position="1"/>
        <end position="80"/>
    </location>
</feature>
<reference evidence="6" key="1">
    <citation type="submission" date="2025-08" db="UniProtKB">
        <authorList>
            <consortium name="RefSeq"/>
        </authorList>
    </citation>
    <scope>IDENTIFICATION</scope>
    <source>
        <tissue evidence="6">Whole organism</tissue>
    </source>
</reference>
<dbReference type="Gene3D" id="3.30.70.330">
    <property type="match status" value="1"/>
</dbReference>
<protein>
    <submittedName>
        <fullName evidence="6">DNA ligase 1</fullName>
    </submittedName>
</protein>
<accession>A0A8B7PJK0</accession>
<evidence type="ECO:0000313" key="6">
    <source>
        <dbReference type="RefSeq" id="XP_018025531.1"/>
    </source>
</evidence>
<dbReference type="InterPro" id="IPR012677">
    <property type="entry name" value="Nucleotide-bd_a/b_plait_sf"/>
</dbReference>
<keyword evidence="6" id="KW-0436">Ligase</keyword>
<feature type="compositionally biased region" description="Low complexity" evidence="3">
    <location>
        <begin position="9"/>
        <end position="20"/>
    </location>
</feature>
<feature type="region of interest" description="Disordered" evidence="3">
    <location>
        <begin position="160"/>
        <end position="220"/>
    </location>
</feature>
<dbReference type="Pfam" id="PF00076">
    <property type="entry name" value="RRM_1"/>
    <property type="match status" value="1"/>
</dbReference>
<evidence type="ECO:0000256" key="3">
    <source>
        <dbReference type="SAM" id="MobiDB-lite"/>
    </source>
</evidence>
<evidence type="ECO:0000313" key="5">
    <source>
        <dbReference type="Proteomes" id="UP000694843"/>
    </source>
</evidence>
<dbReference type="PANTHER" id="PTHR48027">
    <property type="entry name" value="HETEROGENEOUS NUCLEAR RIBONUCLEOPROTEIN 87F-RELATED"/>
    <property type="match status" value="1"/>
</dbReference>
<proteinExistence type="predicted"/>
<dbReference type="InterPro" id="IPR000504">
    <property type="entry name" value="RRM_dom"/>
</dbReference>
<dbReference type="InterPro" id="IPR052462">
    <property type="entry name" value="SLIRP/GR-RBP-like"/>
</dbReference>
<evidence type="ECO:0000256" key="2">
    <source>
        <dbReference type="PROSITE-ProRule" id="PRU00176"/>
    </source>
</evidence>
<feature type="domain" description="RRM" evidence="4">
    <location>
        <begin position="88"/>
        <end position="164"/>
    </location>
</feature>